<evidence type="ECO:0000256" key="3">
    <source>
        <dbReference type="ARBA" id="ARBA00022737"/>
    </source>
</evidence>
<sequence length="237" mass="27650">MFFDVDDEDEESGIRKPKCPPFMYITEGVKYFKLRMFDKALQFFNIALEKEPNNAKCLLGKAQCFMVSGMYAEARKIVETVLKLNPRTPEAKSLKGKVEFLLGDFERSFLTYSRAHNSRPNYGDFKLGYQMNGRAIENALRPPIALDSEDVEDILKLLRGKPREELDSTEYKNSPQLKLYEDDISLLKELLSEEVVKSIHPYCRYLLEYLEGRQKFWMYHDRKIRNGSKQSEANDGK</sequence>
<keyword evidence="6" id="KW-0966">Cell projection</keyword>
<evidence type="ECO:0000256" key="4">
    <source>
        <dbReference type="ARBA" id="ARBA00022803"/>
    </source>
</evidence>
<keyword evidence="2" id="KW-0963">Cytoplasm</keyword>
<dbReference type="GO" id="GO:0005930">
    <property type="term" value="C:axoneme"/>
    <property type="evidence" value="ECO:0007669"/>
    <property type="project" value="UniProtKB-SubCell"/>
</dbReference>
<dbReference type="PANTHER" id="PTHR23040:SF1">
    <property type="entry name" value="OUTER DYNEIN ARM-DOCKING COMPLEX SUBUNIT 4"/>
    <property type="match status" value="1"/>
</dbReference>
<dbReference type="Pfam" id="PF14559">
    <property type="entry name" value="TPR_19"/>
    <property type="match status" value="1"/>
</dbReference>
<dbReference type="PROSITE" id="PS50005">
    <property type="entry name" value="TPR"/>
    <property type="match status" value="1"/>
</dbReference>
<reference evidence="10" key="1">
    <citation type="submission" date="2020-07" db="EMBL/GenBank/DDBJ databases">
        <title>Multicomponent nature underlies the extraordinary mechanical properties of spider dragline silk.</title>
        <authorList>
            <person name="Kono N."/>
            <person name="Nakamura H."/>
            <person name="Mori M."/>
            <person name="Yoshida Y."/>
            <person name="Ohtoshi R."/>
            <person name="Malay A.D."/>
            <person name="Moran D.A.P."/>
            <person name="Tomita M."/>
            <person name="Numata K."/>
            <person name="Arakawa K."/>
        </authorList>
    </citation>
    <scope>NUCLEOTIDE SEQUENCE</scope>
</reference>
<comment type="caution">
    <text evidence="10">The sequence shown here is derived from an EMBL/GenBank/DDBJ whole genome shotgun (WGS) entry which is preliminary data.</text>
</comment>
<protein>
    <recommendedName>
        <fullName evidence="7">Outer dynein arm-docking complex subunit 4</fullName>
    </recommendedName>
    <alternativeName>
        <fullName evidence="8">Tetratricopeptide repeat protein 25</fullName>
    </alternativeName>
</protein>
<evidence type="ECO:0000313" key="10">
    <source>
        <dbReference type="EMBL" id="GFR02017.1"/>
    </source>
</evidence>
<proteinExistence type="predicted"/>
<evidence type="ECO:0000256" key="8">
    <source>
        <dbReference type="ARBA" id="ARBA00034143"/>
    </source>
</evidence>
<evidence type="ECO:0000313" key="11">
    <source>
        <dbReference type="Proteomes" id="UP000887116"/>
    </source>
</evidence>
<keyword evidence="3" id="KW-0677">Repeat</keyword>
<keyword evidence="11" id="KW-1185">Reference proteome</keyword>
<accession>A0A8X6LB59</accession>
<comment type="subcellular location">
    <subcellularLocation>
        <location evidence="1">Cytoplasm</location>
        <location evidence="1">Cytoskeleton</location>
        <location evidence="1">Cilium axoneme</location>
    </subcellularLocation>
</comment>
<dbReference type="OrthoDB" id="6415970at2759"/>
<dbReference type="InterPro" id="IPR040111">
    <property type="entry name" value="ODAD4"/>
</dbReference>
<name>A0A8X6LB59_TRICU</name>
<gene>
    <name evidence="10" type="primary">ttc25_2</name>
    <name evidence="10" type="ORF">TNCT_685971</name>
</gene>
<dbReference type="InterPro" id="IPR019734">
    <property type="entry name" value="TPR_rpt"/>
</dbReference>
<dbReference type="Proteomes" id="UP000887116">
    <property type="component" value="Unassembled WGS sequence"/>
</dbReference>
<evidence type="ECO:0000256" key="1">
    <source>
        <dbReference type="ARBA" id="ARBA00004430"/>
    </source>
</evidence>
<evidence type="ECO:0000256" key="7">
    <source>
        <dbReference type="ARBA" id="ARBA00034139"/>
    </source>
</evidence>
<evidence type="ECO:0000256" key="9">
    <source>
        <dbReference type="PROSITE-ProRule" id="PRU00339"/>
    </source>
</evidence>
<keyword evidence="5" id="KW-0206">Cytoskeleton</keyword>
<keyword evidence="4 9" id="KW-0802">TPR repeat</keyword>
<dbReference type="SUPFAM" id="SSF48452">
    <property type="entry name" value="TPR-like"/>
    <property type="match status" value="1"/>
</dbReference>
<dbReference type="Gene3D" id="1.25.40.10">
    <property type="entry name" value="Tetratricopeptide repeat domain"/>
    <property type="match status" value="1"/>
</dbReference>
<dbReference type="PANTHER" id="PTHR23040">
    <property type="match status" value="1"/>
</dbReference>
<dbReference type="SMART" id="SM00028">
    <property type="entry name" value="TPR"/>
    <property type="match status" value="3"/>
</dbReference>
<evidence type="ECO:0000256" key="5">
    <source>
        <dbReference type="ARBA" id="ARBA00023212"/>
    </source>
</evidence>
<evidence type="ECO:0000256" key="2">
    <source>
        <dbReference type="ARBA" id="ARBA00022490"/>
    </source>
</evidence>
<dbReference type="InterPro" id="IPR011990">
    <property type="entry name" value="TPR-like_helical_dom_sf"/>
</dbReference>
<feature type="repeat" description="TPR" evidence="9">
    <location>
        <begin position="21"/>
        <end position="54"/>
    </location>
</feature>
<dbReference type="EMBL" id="BMAO01025348">
    <property type="protein sequence ID" value="GFR02017.1"/>
    <property type="molecule type" value="Genomic_DNA"/>
</dbReference>
<dbReference type="AlphaFoldDB" id="A0A8X6LB59"/>
<organism evidence="10 11">
    <name type="scientific">Trichonephila clavata</name>
    <name type="common">Joro spider</name>
    <name type="synonym">Nephila clavata</name>
    <dbReference type="NCBI Taxonomy" id="2740835"/>
    <lineage>
        <taxon>Eukaryota</taxon>
        <taxon>Metazoa</taxon>
        <taxon>Ecdysozoa</taxon>
        <taxon>Arthropoda</taxon>
        <taxon>Chelicerata</taxon>
        <taxon>Arachnida</taxon>
        <taxon>Araneae</taxon>
        <taxon>Araneomorphae</taxon>
        <taxon>Entelegynae</taxon>
        <taxon>Araneoidea</taxon>
        <taxon>Nephilidae</taxon>
        <taxon>Trichonephila</taxon>
    </lineage>
</organism>
<evidence type="ECO:0000256" key="6">
    <source>
        <dbReference type="ARBA" id="ARBA00023273"/>
    </source>
</evidence>